<dbReference type="EMBL" id="LAVV01007500">
    <property type="protein sequence ID" value="KNZ55733.1"/>
    <property type="molecule type" value="Genomic_DNA"/>
</dbReference>
<evidence type="ECO:0000313" key="2">
    <source>
        <dbReference type="EMBL" id="KNZ55733.1"/>
    </source>
</evidence>
<evidence type="ECO:0000256" key="1">
    <source>
        <dbReference type="SAM" id="MobiDB-lite"/>
    </source>
</evidence>
<dbReference type="VEuPathDB" id="FungiDB:VP01_2599g2"/>
<dbReference type="AlphaFoldDB" id="A0A0L6V4P4"/>
<sequence>MFRVHDYKTEITESTQQTSFILLYQVEISTQWHLAYLYVAPPWVQAWLVAWRLTMVVQPFSLNFSCKDAIKSLNIGWSINLKVTELAVGSFLMDKSQIKQDYNMDNWCHKMFLKESLADSWRRIETKAQPWPTRLKLRFGVGTGSQEHCTRSIPFGLVHMKHAQCLYQPNWVYKQAIGWTSHLKEFKWDCVVGQTFVFCLSVVPKPTPRHCRLAQPGCILICLYCSALLHPKIASKNHKYFWKGFSIVFHLLGIKYDQIHPYAIDWFSKTHHFQNMFFLPSPLRTINDEFTGPCKKSEWSLYYMISCPNFEYQFSVFRHQNFQRILILHGHLFLTMDTRLNGQQNKNMRMSTAKRRKSIHSKHHL</sequence>
<gene>
    <name evidence="2" type="ORF">VP01_2599g2</name>
</gene>
<feature type="region of interest" description="Disordered" evidence="1">
    <location>
        <begin position="344"/>
        <end position="365"/>
    </location>
</feature>
<organism evidence="2 3">
    <name type="scientific">Puccinia sorghi</name>
    <dbReference type="NCBI Taxonomy" id="27349"/>
    <lineage>
        <taxon>Eukaryota</taxon>
        <taxon>Fungi</taxon>
        <taxon>Dikarya</taxon>
        <taxon>Basidiomycota</taxon>
        <taxon>Pucciniomycotina</taxon>
        <taxon>Pucciniomycetes</taxon>
        <taxon>Pucciniales</taxon>
        <taxon>Pucciniaceae</taxon>
        <taxon>Puccinia</taxon>
    </lineage>
</organism>
<feature type="compositionally biased region" description="Basic residues" evidence="1">
    <location>
        <begin position="352"/>
        <end position="365"/>
    </location>
</feature>
<protein>
    <submittedName>
        <fullName evidence="2">Uncharacterized protein</fullName>
    </submittedName>
</protein>
<name>A0A0L6V4P4_9BASI</name>
<accession>A0A0L6V4P4</accession>
<comment type="caution">
    <text evidence="2">The sequence shown here is derived from an EMBL/GenBank/DDBJ whole genome shotgun (WGS) entry which is preliminary data.</text>
</comment>
<dbReference type="Proteomes" id="UP000037035">
    <property type="component" value="Unassembled WGS sequence"/>
</dbReference>
<proteinExistence type="predicted"/>
<reference evidence="2 3" key="1">
    <citation type="submission" date="2015-08" db="EMBL/GenBank/DDBJ databases">
        <title>Next Generation Sequencing and Analysis of the Genome of Puccinia sorghi L Schw, the Causal Agent of Maize Common Rust.</title>
        <authorList>
            <person name="Rochi L."/>
            <person name="Burguener G."/>
            <person name="Darino M."/>
            <person name="Turjanski A."/>
            <person name="Kreff E."/>
            <person name="Dieguez M.J."/>
            <person name="Sacco F."/>
        </authorList>
    </citation>
    <scope>NUCLEOTIDE SEQUENCE [LARGE SCALE GENOMIC DNA]</scope>
    <source>
        <strain evidence="2 3">RO10H11247</strain>
    </source>
</reference>
<evidence type="ECO:0000313" key="3">
    <source>
        <dbReference type="Proteomes" id="UP000037035"/>
    </source>
</evidence>
<keyword evidence="3" id="KW-1185">Reference proteome</keyword>